<protein>
    <submittedName>
        <fullName evidence="1">Heme-binding protein</fullName>
    </submittedName>
</protein>
<dbReference type="PANTHER" id="PTHR11220">
    <property type="entry name" value="HEME-BINDING PROTEIN-RELATED"/>
    <property type="match status" value="1"/>
</dbReference>
<accession>A0AAQ2C8H7</accession>
<dbReference type="RefSeq" id="WP_134450941.1">
    <property type="nucleotide sequence ID" value="NZ_SOFY01000011.1"/>
</dbReference>
<reference evidence="1 2" key="1">
    <citation type="submission" date="2019-03" db="EMBL/GenBank/DDBJ databases">
        <title>Genomics of glacier-inhabiting Cryobacterium strains.</title>
        <authorList>
            <person name="Liu Q."/>
            <person name="Xin Y.-H."/>
        </authorList>
    </citation>
    <scope>NUCLEOTIDE SEQUENCE [LARGE SCALE GENOMIC DNA]</scope>
    <source>
        <strain evidence="2">TMT1-22</strain>
    </source>
</reference>
<gene>
    <name evidence="1" type="ORF">E3O49_02535</name>
</gene>
<comment type="caution">
    <text evidence="1">The sequence shown here is derived from an EMBL/GenBank/DDBJ whole genome shotgun (WGS) entry which is preliminary data.</text>
</comment>
<dbReference type="InterPro" id="IPR006917">
    <property type="entry name" value="SOUL_heme-bd"/>
</dbReference>
<name>A0AAQ2C8H7_9MICO</name>
<dbReference type="PANTHER" id="PTHR11220:SF1">
    <property type="entry name" value="HEME-BINDING PROTEIN 2"/>
    <property type="match status" value="1"/>
</dbReference>
<organism evidence="1 2">
    <name type="scientific">Cryobacterium shii</name>
    <dbReference type="NCBI Taxonomy" id="1259235"/>
    <lineage>
        <taxon>Bacteria</taxon>
        <taxon>Bacillati</taxon>
        <taxon>Actinomycetota</taxon>
        <taxon>Actinomycetes</taxon>
        <taxon>Micrococcales</taxon>
        <taxon>Microbacteriaceae</taxon>
        <taxon>Cryobacterium</taxon>
    </lineage>
</organism>
<keyword evidence="2" id="KW-1185">Reference proteome</keyword>
<sequence>MTEHQPYEVLRRFPDFELRRYPEYVLVQMEIEGDFARAGNRGFGPLFQYISGNNQTATRIAMTAPVLQEATSPVSHTVSFVLPDGMDPAAVPVPRDGRVSTKQVPAHRAAALRFSGGWSEARFGNNGGALLAAVRREGLTPVGRPHFARFDPPWKPGFLKHNEALVAVADTGTGTGTGTDTDTDSEG</sequence>
<evidence type="ECO:0000313" key="2">
    <source>
        <dbReference type="Proteomes" id="UP000297403"/>
    </source>
</evidence>
<dbReference type="Pfam" id="PF04832">
    <property type="entry name" value="SOUL"/>
    <property type="match status" value="1"/>
</dbReference>
<dbReference type="Proteomes" id="UP000297403">
    <property type="component" value="Unassembled WGS sequence"/>
</dbReference>
<proteinExistence type="predicted"/>
<evidence type="ECO:0000313" key="1">
    <source>
        <dbReference type="EMBL" id="TFC52170.1"/>
    </source>
</evidence>
<dbReference type="SUPFAM" id="SSF55136">
    <property type="entry name" value="Probable bacterial effector-binding domain"/>
    <property type="match status" value="1"/>
</dbReference>
<dbReference type="EMBL" id="SOFY01000011">
    <property type="protein sequence ID" value="TFC52170.1"/>
    <property type="molecule type" value="Genomic_DNA"/>
</dbReference>
<dbReference type="InterPro" id="IPR011256">
    <property type="entry name" value="Reg_factor_effector_dom_sf"/>
</dbReference>
<dbReference type="Gene3D" id="3.20.80.10">
    <property type="entry name" value="Regulatory factor, effector binding domain"/>
    <property type="match status" value="1"/>
</dbReference>
<dbReference type="AlphaFoldDB" id="A0AAQ2C8H7"/>